<proteinExistence type="predicted"/>
<dbReference type="Proteomes" id="UP000299102">
    <property type="component" value="Unassembled WGS sequence"/>
</dbReference>
<organism evidence="1 2">
    <name type="scientific">Eumeta variegata</name>
    <name type="common">Bagworm moth</name>
    <name type="synonym">Eumeta japonica</name>
    <dbReference type="NCBI Taxonomy" id="151549"/>
    <lineage>
        <taxon>Eukaryota</taxon>
        <taxon>Metazoa</taxon>
        <taxon>Ecdysozoa</taxon>
        <taxon>Arthropoda</taxon>
        <taxon>Hexapoda</taxon>
        <taxon>Insecta</taxon>
        <taxon>Pterygota</taxon>
        <taxon>Neoptera</taxon>
        <taxon>Endopterygota</taxon>
        <taxon>Lepidoptera</taxon>
        <taxon>Glossata</taxon>
        <taxon>Ditrysia</taxon>
        <taxon>Tineoidea</taxon>
        <taxon>Psychidae</taxon>
        <taxon>Oiketicinae</taxon>
        <taxon>Eumeta</taxon>
    </lineage>
</organism>
<dbReference type="EMBL" id="BGZK01001869">
    <property type="protein sequence ID" value="GBP87567.1"/>
    <property type="molecule type" value="Genomic_DNA"/>
</dbReference>
<keyword evidence="2" id="KW-1185">Reference proteome</keyword>
<evidence type="ECO:0000313" key="2">
    <source>
        <dbReference type="Proteomes" id="UP000299102"/>
    </source>
</evidence>
<gene>
    <name evidence="1" type="ORF">EVAR_65188_1</name>
</gene>
<protein>
    <submittedName>
        <fullName evidence="1">Uncharacterized protein</fullName>
    </submittedName>
</protein>
<dbReference type="AlphaFoldDB" id="A0A4C1ZLS7"/>
<sequence>MKGVALKLNCIEPPVSQLDYRPVLMRLGSLTQDCPPAVKTISNWRKVSTVLEEIDTPILNNNPNDIVSTDDIDIAIGALTNHITTVVDDSSDSSGELRCQELPRHVKVLIRAKTLRCAERANTPHVRIGKVRHRVSLLPKDDLDPITQDEVIKHSKALKMSKTPGVDTISSKALKPNHSWLQQALRLVEYISEGFKVKRKTVAVFFDVAMAFDRDASEHFFDVASNHPNPLLVEAVSYEPPPPHYFCRRPRNILIDPPDDLTVEMEKLIELNKMVTTWNRD</sequence>
<name>A0A4C1ZLS7_EUMVA</name>
<comment type="caution">
    <text evidence="1">The sequence shown here is derived from an EMBL/GenBank/DDBJ whole genome shotgun (WGS) entry which is preliminary data.</text>
</comment>
<accession>A0A4C1ZLS7</accession>
<reference evidence="1 2" key="1">
    <citation type="journal article" date="2019" name="Commun. Biol.">
        <title>The bagworm genome reveals a unique fibroin gene that provides high tensile strength.</title>
        <authorList>
            <person name="Kono N."/>
            <person name="Nakamura H."/>
            <person name="Ohtoshi R."/>
            <person name="Tomita M."/>
            <person name="Numata K."/>
            <person name="Arakawa K."/>
        </authorList>
    </citation>
    <scope>NUCLEOTIDE SEQUENCE [LARGE SCALE GENOMIC DNA]</scope>
</reference>
<evidence type="ECO:0000313" key="1">
    <source>
        <dbReference type="EMBL" id="GBP87567.1"/>
    </source>
</evidence>